<sequence length="54" mass="6141">MSPIAIMHYNFISSIASCNYSWQALQSKCALPYSPNPLIYRALNQFFAEGTRKP</sequence>
<comment type="caution">
    <text evidence="1">The sequence shown here is derived from an EMBL/GenBank/DDBJ whole genome shotgun (WGS) entry which is preliminary data.</text>
</comment>
<name>A0A8T0GKS7_CERPU</name>
<dbReference type="AlphaFoldDB" id="A0A8T0GKS7"/>
<evidence type="ECO:0000313" key="2">
    <source>
        <dbReference type="Proteomes" id="UP000822688"/>
    </source>
</evidence>
<accession>A0A8T0GKS7</accession>
<dbReference type="EMBL" id="CM026431">
    <property type="protein sequence ID" value="KAG0560131.1"/>
    <property type="molecule type" value="Genomic_DNA"/>
</dbReference>
<evidence type="ECO:0000313" key="1">
    <source>
        <dbReference type="EMBL" id="KAG0560131.1"/>
    </source>
</evidence>
<keyword evidence="2" id="KW-1185">Reference proteome</keyword>
<organism evidence="1 2">
    <name type="scientific">Ceratodon purpureus</name>
    <name type="common">Fire moss</name>
    <name type="synonym">Dicranum purpureum</name>
    <dbReference type="NCBI Taxonomy" id="3225"/>
    <lineage>
        <taxon>Eukaryota</taxon>
        <taxon>Viridiplantae</taxon>
        <taxon>Streptophyta</taxon>
        <taxon>Embryophyta</taxon>
        <taxon>Bryophyta</taxon>
        <taxon>Bryophytina</taxon>
        <taxon>Bryopsida</taxon>
        <taxon>Dicranidae</taxon>
        <taxon>Pseudoditrichales</taxon>
        <taxon>Ditrichaceae</taxon>
        <taxon>Ceratodon</taxon>
    </lineage>
</organism>
<protein>
    <submittedName>
        <fullName evidence="1">Uncharacterized protein</fullName>
    </submittedName>
</protein>
<dbReference type="Proteomes" id="UP000822688">
    <property type="component" value="Chromosome 10"/>
</dbReference>
<reference evidence="1" key="1">
    <citation type="submission" date="2020-06" db="EMBL/GenBank/DDBJ databases">
        <title>WGS assembly of Ceratodon purpureus strain R40.</title>
        <authorList>
            <person name="Carey S.B."/>
            <person name="Jenkins J."/>
            <person name="Shu S."/>
            <person name="Lovell J.T."/>
            <person name="Sreedasyam A."/>
            <person name="Maumus F."/>
            <person name="Tiley G.P."/>
            <person name="Fernandez-Pozo N."/>
            <person name="Barry K."/>
            <person name="Chen C."/>
            <person name="Wang M."/>
            <person name="Lipzen A."/>
            <person name="Daum C."/>
            <person name="Saski C.A."/>
            <person name="Payton A.C."/>
            <person name="Mcbreen J.C."/>
            <person name="Conrad R.E."/>
            <person name="Kollar L.M."/>
            <person name="Olsson S."/>
            <person name="Huttunen S."/>
            <person name="Landis J.B."/>
            <person name="Wickett N.J."/>
            <person name="Johnson M.G."/>
            <person name="Rensing S.A."/>
            <person name="Grimwood J."/>
            <person name="Schmutz J."/>
            <person name="Mcdaniel S.F."/>
        </authorList>
    </citation>
    <scope>NUCLEOTIDE SEQUENCE</scope>
    <source>
        <strain evidence="1">R40</strain>
    </source>
</reference>
<gene>
    <name evidence="1" type="ORF">KC19_10G156400</name>
</gene>
<proteinExistence type="predicted"/>